<feature type="compositionally biased region" description="Low complexity" evidence="1">
    <location>
        <begin position="17"/>
        <end position="28"/>
    </location>
</feature>
<evidence type="ECO:0000313" key="3">
    <source>
        <dbReference type="Proteomes" id="UP001501321"/>
    </source>
</evidence>
<dbReference type="Proteomes" id="UP001501321">
    <property type="component" value="Unassembled WGS sequence"/>
</dbReference>
<accession>A0ABP8QHE9</accession>
<reference evidence="3" key="1">
    <citation type="journal article" date="2019" name="Int. J. Syst. Evol. Microbiol.">
        <title>The Global Catalogue of Microorganisms (GCM) 10K type strain sequencing project: providing services to taxonomists for standard genome sequencing and annotation.</title>
        <authorList>
            <consortium name="The Broad Institute Genomics Platform"/>
            <consortium name="The Broad Institute Genome Sequencing Center for Infectious Disease"/>
            <person name="Wu L."/>
            <person name="Ma J."/>
        </authorList>
    </citation>
    <scope>NUCLEOTIDE SEQUENCE [LARGE SCALE GENOMIC DNA]</scope>
    <source>
        <strain evidence="3">JCM 32226</strain>
    </source>
</reference>
<dbReference type="EMBL" id="BAABFC010000023">
    <property type="protein sequence ID" value="GAA4503169.1"/>
    <property type="molecule type" value="Genomic_DNA"/>
</dbReference>
<gene>
    <name evidence="2" type="ORF">GCM10023095_29040</name>
</gene>
<name>A0ABP8QHE9_9GAMM</name>
<keyword evidence="3" id="KW-1185">Reference proteome</keyword>
<protein>
    <submittedName>
        <fullName evidence="2">Uncharacterized protein</fullName>
    </submittedName>
</protein>
<sequence>MPIYWEPIANEQGGTEPASAPAASLRAAGGTHQDQAAPFTQRRSAQPETLEALYQRLREQAVEG</sequence>
<feature type="region of interest" description="Disordered" evidence="1">
    <location>
        <begin position="1"/>
        <end position="46"/>
    </location>
</feature>
<evidence type="ECO:0000313" key="2">
    <source>
        <dbReference type="EMBL" id="GAA4503169.1"/>
    </source>
</evidence>
<evidence type="ECO:0000256" key="1">
    <source>
        <dbReference type="SAM" id="MobiDB-lite"/>
    </source>
</evidence>
<organism evidence="2 3">
    <name type="scientific">Pseudaeromonas paramecii</name>
    <dbReference type="NCBI Taxonomy" id="2138166"/>
    <lineage>
        <taxon>Bacteria</taxon>
        <taxon>Pseudomonadati</taxon>
        <taxon>Pseudomonadota</taxon>
        <taxon>Gammaproteobacteria</taxon>
        <taxon>Aeromonadales</taxon>
        <taxon>Aeromonadaceae</taxon>
        <taxon>Pseudaeromonas</taxon>
    </lineage>
</organism>
<proteinExistence type="predicted"/>
<comment type="caution">
    <text evidence="2">The sequence shown here is derived from an EMBL/GenBank/DDBJ whole genome shotgun (WGS) entry which is preliminary data.</text>
</comment>